<dbReference type="Pfam" id="PF03458">
    <property type="entry name" value="Gly_transporter"/>
    <property type="match status" value="2"/>
</dbReference>
<keyword evidence="6 7" id="KW-0472">Membrane</keyword>
<protein>
    <submittedName>
        <fullName evidence="9">Trimeric intracellular cation channel family protein</fullName>
    </submittedName>
</protein>
<name>A0ABW4JYH1_9HYPH</name>
<reference evidence="10" key="1">
    <citation type="journal article" date="2019" name="Int. J. Syst. Evol. Microbiol.">
        <title>The Global Catalogue of Microorganisms (GCM) 10K type strain sequencing project: providing services to taxonomists for standard genome sequencing and annotation.</title>
        <authorList>
            <consortium name="The Broad Institute Genomics Platform"/>
            <consortium name="The Broad Institute Genome Sequencing Center for Infectious Disease"/>
            <person name="Wu L."/>
            <person name="Ma J."/>
        </authorList>
    </citation>
    <scope>NUCLEOTIDE SEQUENCE [LARGE SCALE GENOMIC DNA]</scope>
    <source>
        <strain evidence="10">JCM 3369</strain>
    </source>
</reference>
<gene>
    <name evidence="9" type="ORF">ACFSC7_17060</name>
</gene>
<feature type="transmembrane region" description="Helical" evidence="7">
    <location>
        <begin position="115"/>
        <end position="135"/>
    </location>
</feature>
<evidence type="ECO:0000256" key="3">
    <source>
        <dbReference type="ARBA" id="ARBA00022475"/>
    </source>
</evidence>
<dbReference type="InterPro" id="IPR005115">
    <property type="entry name" value="Gly_transporter"/>
</dbReference>
<dbReference type="Proteomes" id="UP001597327">
    <property type="component" value="Unassembled WGS sequence"/>
</dbReference>
<keyword evidence="4 7" id="KW-0812">Transmembrane</keyword>
<keyword evidence="10" id="KW-1185">Reference proteome</keyword>
<feature type="transmembrane region" description="Helical" evidence="7">
    <location>
        <begin position="171"/>
        <end position="197"/>
    </location>
</feature>
<evidence type="ECO:0000259" key="8">
    <source>
        <dbReference type="Pfam" id="PF03458"/>
    </source>
</evidence>
<keyword evidence="5 7" id="KW-1133">Transmembrane helix</keyword>
<evidence type="ECO:0000256" key="4">
    <source>
        <dbReference type="ARBA" id="ARBA00022692"/>
    </source>
</evidence>
<dbReference type="RefSeq" id="WP_149893487.1">
    <property type="nucleotide sequence ID" value="NZ_JBHUFA010000015.1"/>
</dbReference>
<evidence type="ECO:0000256" key="1">
    <source>
        <dbReference type="ARBA" id="ARBA00004651"/>
    </source>
</evidence>
<evidence type="ECO:0000256" key="5">
    <source>
        <dbReference type="ARBA" id="ARBA00022989"/>
    </source>
</evidence>
<evidence type="ECO:0000256" key="7">
    <source>
        <dbReference type="SAM" id="Phobius"/>
    </source>
</evidence>
<feature type="transmembrane region" description="Helical" evidence="7">
    <location>
        <begin position="29"/>
        <end position="50"/>
    </location>
</feature>
<evidence type="ECO:0000313" key="9">
    <source>
        <dbReference type="EMBL" id="MFD1697230.1"/>
    </source>
</evidence>
<keyword evidence="3" id="KW-1003">Cell membrane</keyword>
<dbReference type="PANTHER" id="PTHR30506:SF3">
    <property type="entry name" value="UPF0126 INNER MEMBRANE PROTEIN YADS-RELATED"/>
    <property type="match status" value="1"/>
</dbReference>
<evidence type="ECO:0000313" key="10">
    <source>
        <dbReference type="Proteomes" id="UP001597327"/>
    </source>
</evidence>
<proteinExistence type="inferred from homology"/>
<feature type="domain" description="Glycine transporter" evidence="8">
    <location>
        <begin position="90"/>
        <end position="162"/>
    </location>
</feature>
<feature type="transmembrane region" description="Helical" evidence="7">
    <location>
        <begin position="6"/>
        <end position="22"/>
    </location>
</feature>
<organism evidence="9 10">
    <name type="scientific">Roseibium aestuarii</name>
    <dbReference type="NCBI Taxonomy" id="2600299"/>
    <lineage>
        <taxon>Bacteria</taxon>
        <taxon>Pseudomonadati</taxon>
        <taxon>Pseudomonadota</taxon>
        <taxon>Alphaproteobacteria</taxon>
        <taxon>Hyphomicrobiales</taxon>
        <taxon>Stappiaceae</taxon>
        <taxon>Roseibium</taxon>
    </lineage>
</organism>
<comment type="caution">
    <text evidence="9">The sequence shown here is derived from an EMBL/GenBank/DDBJ whole genome shotgun (WGS) entry which is preliminary data.</text>
</comment>
<comment type="subcellular location">
    <subcellularLocation>
        <location evidence="1">Cell membrane</location>
        <topology evidence="1">Multi-pass membrane protein</topology>
    </subcellularLocation>
</comment>
<evidence type="ECO:0000256" key="2">
    <source>
        <dbReference type="ARBA" id="ARBA00008193"/>
    </source>
</evidence>
<comment type="similarity">
    <text evidence="2">Belongs to the UPF0126 family.</text>
</comment>
<accession>A0ABW4JYH1</accession>
<sequence>MLLQFLDYIGVAVFALTGAIMASRKGLDILAFLFLATITGIGGGTLRDVLLDVPVFWTLNDRYLLVCLAMSALMWVAGPQVEKLGKPLRWADAIGMAAYCVMGAAKALAVTDSALVAILLGTMTATFGGILRDIVVGEKSALLKPEIYVSAALAGSALYVGLRMAEMDSWVAAGLAAAFALILRGGAIVAGWTLPVYKSGASLDRP</sequence>
<feature type="domain" description="Glycine transporter" evidence="8">
    <location>
        <begin position="5"/>
        <end position="77"/>
    </location>
</feature>
<dbReference type="PANTHER" id="PTHR30506">
    <property type="entry name" value="INNER MEMBRANE PROTEIN"/>
    <property type="match status" value="1"/>
</dbReference>
<dbReference type="EMBL" id="JBHUFA010000015">
    <property type="protein sequence ID" value="MFD1697230.1"/>
    <property type="molecule type" value="Genomic_DNA"/>
</dbReference>
<evidence type="ECO:0000256" key="6">
    <source>
        <dbReference type="ARBA" id="ARBA00023136"/>
    </source>
</evidence>